<sequence>MCSSKQGNVGLTKSDALVVVDLQNDFLPGGSLAVSGSDEIIPIMNKYIHLFHSNDLPIFTTQDWHPPDHCSFKEEGGIWPVHCVAGTMGSLFPEDLKLPDSAIAILTATNRKKEAYSGFEGTDLNIRLRSANIKRLFIGGIATDYCVLNTVRDALKNGYEVMLLIDAIRAVDVSPDDGKRAIAEMVSLGAVTIEHKNIII</sequence>
<dbReference type="PANTHER" id="PTHR11080:SF2">
    <property type="entry name" value="LD05707P"/>
    <property type="match status" value="1"/>
</dbReference>
<evidence type="ECO:0000256" key="2">
    <source>
        <dbReference type="ARBA" id="ARBA00022642"/>
    </source>
</evidence>
<comment type="pathway">
    <text evidence="5">Cofactor biosynthesis; nicotinate biosynthesis; nicotinate from nicotinamide: step 1/1.</text>
</comment>
<name>A0A445MSA9_9BACT</name>
<evidence type="ECO:0000256" key="3">
    <source>
        <dbReference type="ARBA" id="ARBA00022723"/>
    </source>
</evidence>
<dbReference type="InterPro" id="IPR000868">
    <property type="entry name" value="Isochorismatase-like_dom"/>
</dbReference>
<gene>
    <name evidence="9" type="ORF">PITCH_A1280065</name>
</gene>
<dbReference type="AlphaFoldDB" id="A0A445MSA9"/>
<dbReference type="EMBL" id="OJIN01000033">
    <property type="protein sequence ID" value="SPD72319.1"/>
    <property type="molecule type" value="Genomic_DNA"/>
</dbReference>
<dbReference type="EC" id="3.5.1.19" evidence="6"/>
<keyword evidence="2" id="KW-0662">Pyridine nucleotide biosynthesis</keyword>
<evidence type="ECO:0000256" key="7">
    <source>
        <dbReference type="ARBA" id="ARBA00043224"/>
    </source>
</evidence>
<evidence type="ECO:0000256" key="4">
    <source>
        <dbReference type="ARBA" id="ARBA00022801"/>
    </source>
</evidence>
<accession>A0A445MSA9</accession>
<evidence type="ECO:0000259" key="8">
    <source>
        <dbReference type="Pfam" id="PF00857"/>
    </source>
</evidence>
<dbReference type="SUPFAM" id="SSF52499">
    <property type="entry name" value="Isochorismatase-like hydrolases"/>
    <property type="match status" value="1"/>
</dbReference>
<keyword evidence="4 9" id="KW-0378">Hydrolase</keyword>
<evidence type="ECO:0000313" key="9">
    <source>
        <dbReference type="EMBL" id="SPD72319.1"/>
    </source>
</evidence>
<evidence type="ECO:0000256" key="5">
    <source>
        <dbReference type="ARBA" id="ARBA00037900"/>
    </source>
</evidence>
<dbReference type="Pfam" id="PF00857">
    <property type="entry name" value="Isochorismatase"/>
    <property type="match status" value="1"/>
</dbReference>
<dbReference type="InterPro" id="IPR052347">
    <property type="entry name" value="Isochorismatase_Nicotinamidase"/>
</dbReference>
<dbReference type="GO" id="GO:0046872">
    <property type="term" value="F:metal ion binding"/>
    <property type="evidence" value="ECO:0007669"/>
    <property type="project" value="UniProtKB-KW"/>
</dbReference>
<comment type="similarity">
    <text evidence="1">Belongs to the isochorismatase family.</text>
</comment>
<keyword evidence="3" id="KW-0479">Metal-binding</keyword>
<evidence type="ECO:0000256" key="1">
    <source>
        <dbReference type="ARBA" id="ARBA00006336"/>
    </source>
</evidence>
<dbReference type="GO" id="GO:0019363">
    <property type="term" value="P:pyridine nucleotide biosynthetic process"/>
    <property type="evidence" value="ECO:0007669"/>
    <property type="project" value="UniProtKB-KW"/>
</dbReference>
<protein>
    <recommendedName>
        <fullName evidence="6">nicotinamidase</fullName>
        <ecNumber evidence="6">3.5.1.19</ecNumber>
    </recommendedName>
    <alternativeName>
        <fullName evidence="7">Nicotinamide deamidase</fullName>
    </alternativeName>
</protein>
<proteinExistence type="inferred from homology"/>
<dbReference type="InterPro" id="IPR036380">
    <property type="entry name" value="Isochorismatase-like_sf"/>
</dbReference>
<reference evidence="9" key="1">
    <citation type="submission" date="2018-01" db="EMBL/GenBank/DDBJ databases">
        <authorList>
            <person name="Regsiter A."/>
            <person name="William W."/>
        </authorList>
    </citation>
    <scope>NUCLEOTIDE SEQUENCE</scope>
    <source>
        <strain evidence="9">TRIP AH-1</strain>
    </source>
</reference>
<dbReference type="Gene3D" id="3.40.50.850">
    <property type="entry name" value="Isochorismatase-like"/>
    <property type="match status" value="1"/>
</dbReference>
<organism evidence="9">
    <name type="scientific">uncultured Desulfobacterium sp</name>
    <dbReference type="NCBI Taxonomy" id="201089"/>
    <lineage>
        <taxon>Bacteria</taxon>
        <taxon>Pseudomonadati</taxon>
        <taxon>Thermodesulfobacteriota</taxon>
        <taxon>Desulfobacteria</taxon>
        <taxon>Desulfobacterales</taxon>
        <taxon>Desulfobacteriaceae</taxon>
        <taxon>Desulfobacterium</taxon>
        <taxon>environmental samples</taxon>
    </lineage>
</organism>
<feature type="domain" description="Isochorismatase-like" evidence="8">
    <location>
        <begin position="16"/>
        <end position="195"/>
    </location>
</feature>
<evidence type="ECO:0000256" key="6">
    <source>
        <dbReference type="ARBA" id="ARBA00039017"/>
    </source>
</evidence>
<dbReference type="PANTHER" id="PTHR11080">
    <property type="entry name" value="PYRAZINAMIDASE/NICOTINAMIDASE"/>
    <property type="match status" value="1"/>
</dbReference>
<dbReference type="GO" id="GO:0008936">
    <property type="term" value="F:nicotinamidase activity"/>
    <property type="evidence" value="ECO:0007669"/>
    <property type="project" value="UniProtKB-EC"/>
</dbReference>